<organism evidence="2 3">
    <name type="scientific">Campylobacter showae CSUNSWCD</name>
    <dbReference type="NCBI Taxonomy" id="1244083"/>
    <lineage>
        <taxon>Bacteria</taxon>
        <taxon>Pseudomonadati</taxon>
        <taxon>Campylobacterota</taxon>
        <taxon>Epsilonproteobacteria</taxon>
        <taxon>Campylobacterales</taxon>
        <taxon>Campylobacteraceae</taxon>
        <taxon>Campylobacter</taxon>
    </lineage>
</organism>
<dbReference type="PATRIC" id="fig|1244083.3.peg.137"/>
<dbReference type="EMBL" id="AMZQ01000001">
    <property type="protein sequence ID" value="EKU12194.1"/>
    <property type="molecule type" value="Genomic_DNA"/>
</dbReference>
<gene>
    <name evidence="2" type="ORF">CSUNSWCD_134</name>
</gene>
<dbReference type="Proteomes" id="UP000011939">
    <property type="component" value="Unassembled WGS sequence"/>
</dbReference>
<sequence>MANLSKFRYHTRYFLKRINMKKSLLFVALCAFAGHLAAADMPAACEEYKKVSYDFIDSMAKQAQAQGKKDFDAAATKKEFEADYASIKKMSKEEQESTCNQGIAEVKELENMLKMMEAIK</sequence>
<evidence type="ECO:0000313" key="2">
    <source>
        <dbReference type="EMBL" id="EKU12194.1"/>
    </source>
</evidence>
<name>M5IRN2_9BACT</name>
<dbReference type="AlphaFoldDB" id="M5IRN2"/>
<accession>M5IRN2</accession>
<proteinExistence type="predicted"/>
<dbReference type="STRING" id="1244083.CSUNSWCD_134"/>
<evidence type="ECO:0000256" key="1">
    <source>
        <dbReference type="SAM" id="SignalP"/>
    </source>
</evidence>
<feature type="signal peptide" evidence="1">
    <location>
        <begin position="1"/>
        <end position="38"/>
    </location>
</feature>
<evidence type="ECO:0008006" key="4">
    <source>
        <dbReference type="Google" id="ProtNLM"/>
    </source>
</evidence>
<comment type="caution">
    <text evidence="2">The sequence shown here is derived from an EMBL/GenBank/DDBJ whole genome shotgun (WGS) entry which is preliminary data.</text>
</comment>
<keyword evidence="1" id="KW-0732">Signal</keyword>
<evidence type="ECO:0000313" key="3">
    <source>
        <dbReference type="Proteomes" id="UP000011939"/>
    </source>
</evidence>
<reference evidence="2 3" key="1">
    <citation type="journal article" date="2013" name="Genome Announc.">
        <title>Genome Sequence of Campylobacter showae UNSWCD, Isolated from a Patient with Crohn's Disease.</title>
        <authorList>
            <person name="Tay A.P."/>
            <person name="Kaakoush N.O."/>
            <person name="Deshpande N.P."/>
            <person name="Chen Z."/>
            <person name="Mitchell H."/>
            <person name="Wilkins M.R."/>
        </authorList>
    </citation>
    <scope>NUCLEOTIDE SEQUENCE [LARGE SCALE GENOMIC DNA]</scope>
    <source>
        <strain evidence="2 3">CSUNSWCD</strain>
    </source>
</reference>
<feature type="chain" id="PRO_5004067981" description="Periplasmic protein" evidence="1">
    <location>
        <begin position="39"/>
        <end position="120"/>
    </location>
</feature>
<protein>
    <recommendedName>
        <fullName evidence="4">Periplasmic protein</fullName>
    </recommendedName>
</protein>
<dbReference type="eggNOG" id="ENOG502ZZ2B">
    <property type="taxonomic scope" value="Bacteria"/>
</dbReference>